<evidence type="ECO:0000313" key="1">
    <source>
        <dbReference type="EMBL" id="QNJ90103.1"/>
    </source>
</evidence>
<accession>A0A7G8P6Y7</accession>
<sequence length="313" mass="34499">MAESRSLLKWLRLVRAESSTRREPMDGAPVRAAPHKTHNIGVTPRNPVAWCAAASEFALLNLQVRRANQSSTSPIVGDADANVSLTSYGPRIATVWKTIESIGAGSVKPRRIMLWLDDPAALADPPASLQRLQARGLEIRGCPDYGPHKKYFPYVTSILPEHPTSTLVTADDDVYYPATWLEELLAAHVPEQVTAFRARIRTDGPYSQWALCNTTKASDTVFATGTSGVAYSEPVLQALRERGEEFTTVCPRADDFWLHYATIASGLKVRQVRETAALWWSTSLSKEGLWDGTGRANDSIALQTRNAWCINPP</sequence>
<gene>
    <name evidence="1" type="ORF">HZU40_17550</name>
</gene>
<dbReference type="Proteomes" id="UP000515498">
    <property type="component" value="Chromosome"/>
</dbReference>
<dbReference type="KEGG" id="mflu:HZU40_17550"/>
<protein>
    <recommendedName>
        <fullName evidence="3">Glycosyltransferase</fullName>
    </recommendedName>
</protein>
<dbReference type="RefSeq" id="WP_187095249.1">
    <property type="nucleotide sequence ID" value="NZ_CP059894.1"/>
</dbReference>
<evidence type="ECO:0008006" key="3">
    <source>
        <dbReference type="Google" id="ProtNLM"/>
    </source>
</evidence>
<dbReference type="SUPFAM" id="SSF53448">
    <property type="entry name" value="Nucleotide-diphospho-sugar transferases"/>
    <property type="match status" value="1"/>
</dbReference>
<organism evidence="1 2">
    <name type="scientific">Mycolicibacterium fluoranthenivorans</name>
    <dbReference type="NCBI Taxonomy" id="258505"/>
    <lineage>
        <taxon>Bacteria</taxon>
        <taxon>Bacillati</taxon>
        <taxon>Actinomycetota</taxon>
        <taxon>Actinomycetes</taxon>
        <taxon>Mycobacteriales</taxon>
        <taxon>Mycobacteriaceae</taxon>
        <taxon>Mycolicibacterium</taxon>
    </lineage>
</organism>
<dbReference type="InterPro" id="IPR029044">
    <property type="entry name" value="Nucleotide-diphossugar_trans"/>
</dbReference>
<reference evidence="1 2" key="1">
    <citation type="submission" date="2020-07" db="EMBL/GenBank/DDBJ databases">
        <title>Draft genome sequence of four isobutane-metabolizing strains capable of cometabolically degrading diverse ether contaminants.</title>
        <authorList>
            <person name="Chen W."/>
            <person name="Faulkner N."/>
            <person name="Smith C."/>
            <person name="Hyman M."/>
        </authorList>
    </citation>
    <scope>NUCLEOTIDE SEQUENCE [LARGE SCALE GENOMIC DNA]</scope>
    <source>
        <strain evidence="1 2">2A</strain>
    </source>
</reference>
<proteinExistence type="predicted"/>
<evidence type="ECO:0000313" key="2">
    <source>
        <dbReference type="Proteomes" id="UP000515498"/>
    </source>
</evidence>
<dbReference type="AlphaFoldDB" id="A0A7G8P6Y7"/>
<dbReference type="EMBL" id="CP059894">
    <property type="protein sequence ID" value="QNJ90103.1"/>
    <property type="molecule type" value="Genomic_DNA"/>
</dbReference>
<name>A0A7G8P6Y7_9MYCO</name>